<dbReference type="EMBL" id="CP076544">
    <property type="protein sequence ID" value="QWS33610.1"/>
    <property type="molecule type" value="Genomic_DNA"/>
</dbReference>
<proteinExistence type="predicted"/>
<sequence length="221" mass="23490">MSRSSAADALPTTAHDVEWSAGTWTNPPARVVADQDGLAVTARAGSDAWRTTSYGFVHDTEHALLAPFAPGTATEVSFRLDFSAQFDQAGVFVRVDDTTWVKAGVELSDGEEGLGAVVTRGVSDWSLAPVPSWRGRLVTVRVSRSGDALTVRARVDDEPWRLVRVAPLAPDAVAAAGPFCCAPSRDDLTVRFTSWRTTPADASLHPDDDAEAVGGDQPRSS</sequence>
<evidence type="ECO:0000313" key="1">
    <source>
        <dbReference type="EMBL" id="QWS33610.1"/>
    </source>
</evidence>
<organism evidence="1 2">
    <name type="scientific">Curtobacterium aetherium</name>
    <dbReference type="NCBI Taxonomy" id="2841594"/>
    <lineage>
        <taxon>Bacteria</taxon>
        <taxon>Bacillati</taxon>
        <taxon>Actinomycetota</taxon>
        <taxon>Actinomycetes</taxon>
        <taxon>Micrococcales</taxon>
        <taxon>Microbacteriaceae</taxon>
        <taxon>Curtobacterium</taxon>
    </lineage>
</organism>
<name>A0ACD1E3Z1_9MICO</name>
<reference evidence="1" key="1">
    <citation type="submission" date="2021-06" db="EMBL/GenBank/DDBJ databases">
        <authorList>
            <person name="Ellington A.J."/>
            <person name="Bryan N.C."/>
            <person name="Christner B.C."/>
            <person name="Reisch C.R."/>
        </authorList>
    </citation>
    <scope>NUCLEOTIDE SEQUENCE</scope>
    <source>
        <strain evidence="1">L6-1</strain>
    </source>
</reference>
<evidence type="ECO:0000313" key="2">
    <source>
        <dbReference type="Proteomes" id="UP000681794"/>
    </source>
</evidence>
<accession>A0ACD1E3Z1</accession>
<keyword evidence="2" id="KW-1185">Reference proteome</keyword>
<protein>
    <submittedName>
        <fullName evidence="1">DUF1349 domain-containing protein</fullName>
    </submittedName>
</protein>
<dbReference type="Proteomes" id="UP000681794">
    <property type="component" value="Chromosome"/>
</dbReference>
<gene>
    <name evidence="1" type="ORF">KM842_15500</name>
</gene>